<feature type="transmembrane region" description="Helical" evidence="2">
    <location>
        <begin position="229"/>
        <end position="251"/>
    </location>
</feature>
<evidence type="ECO:0000256" key="2">
    <source>
        <dbReference type="SAM" id="Phobius"/>
    </source>
</evidence>
<keyword evidence="3" id="KW-0732">Signal</keyword>
<protein>
    <submittedName>
        <fullName evidence="4">Uncharacterized protein</fullName>
    </submittedName>
</protein>
<keyword evidence="2" id="KW-0472">Membrane</keyword>
<feature type="transmembrane region" description="Helical" evidence="2">
    <location>
        <begin position="398"/>
        <end position="419"/>
    </location>
</feature>
<proteinExistence type="predicted"/>
<dbReference type="Proteomes" id="UP000601435">
    <property type="component" value="Unassembled WGS sequence"/>
</dbReference>
<sequence>MARALLLALAVMAPPASAEASRELDGELDDVTWTCASLLIAFVVFSGFLACLLHWNNKDIRKEAWAMVNTTISIFCAAGIDFALYRLIRWEFPKTRLVLPEEHGEAPEQSWFFLSLVLGLTCLAPLILHYRLLSIDEVDEDQHQKLFAWSTMGGHICAFLTILYFGHLQEAKAKVHFEGWPFISLPIWVWLLPLLAFVFFVLVMKLIRWLARCCGQDHKHMQAHQAGDALMEACAITVSFLLVQAVCYHMSTECELCRSGDVKCRRECEARRFMPITHGVFGHHIDWCVVWLVLLACGLMLGMGASILWSLRVHRAAKEEAPRASDGSGFLPKCMGQTLPVTAAWCAQRAGVIGLFDGIEDRMNWYLKNYIHHGCDEREHACSTIKMEPEQAANRTQIANALAMSAVALIGLFSVIKLADWIRNKIRFFAPEEDSERDAESGNEEMESKSVAKSVRKAGMAFGMLMGICWEKAFDTSYETMLSARALSILFENTWWQKHFDDEDDKPRQVFSAIVGFLLSLAVIPPWYRYIVPRAMKEKKVHSQEMKLEGRYRPKMPKERTPDHRLGLSDSSDSSESDESDMGSRGLVLAASTPSPGKLPKRSA</sequence>
<evidence type="ECO:0000256" key="3">
    <source>
        <dbReference type="SAM" id="SignalP"/>
    </source>
</evidence>
<dbReference type="AlphaFoldDB" id="A0A812NC13"/>
<evidence type="ECO:0000256" key="1">
    <source>
        <dbReference type="SAM" id="MobiDB-lite"/>
    </source>
</evidence>
<feature type="compositionally biased region" description="Basic and acidic residues" evidence="1">
    <location>
        <begin position="542"/>
        <end position="567"/>
    </location>
</feature>
<organism evidence="4 5">
    <name type="scientific">Symbiodinium necroappetens</name>
    <dbReference type="NCBI Taxonomy" id="1628268"/>
    <lineage>
        <taxon>Eukaryota</taxon>
        <taxon>Sar</taxon>
        <taxon>Alveolata</taxon>
        <taxon>Dinophyceae</taxon>
        <taxon>Suessiales</taxon>
        <taxon>Symbiodiniaceae</taxon>
        <taxon>Symbiodinium</taxon>
    </lineage>
</organism>
<keyword evidence="5" id="KW-1185">Reference proteome</keyword>
<accession>A0A812NC13</accession>
<feature type="transmembrane region" description="Helical" evidence="2">
    <location>
        <begin position="146"/>
        <end position="167"/>
    </location>
</feature>
<comment type="caution">
    <text evidence="4">The sequence shown here is derived from an EMBL/GenBank/DDBJ whole genome shotgun (WGS) entry which is preliminary data.</text>
</comment>
<gene>
    <name evidence="4" type="ORF">SNEC2469_LOCUS7799</name>
</gene>
<evidence type="ECO:0000313" key="4">
    <source>
        <dbReference type="EMBL" id="CAE7313145.1"/>
    </source>
</evidence>
<feature type="transmembrane region" description="Helical" evidence="2">
    <location>
        <begin position="67"/>
        <end position="88"/>
    </location>
</feature>
<keyword evidence="2" id="KW-0812">Transmembrane</keyword>
<feature type="signal peptide" evidence="3">
    <location>
        <begin position="1"/>
        <end position="18"/>
    </location>
</feature>
<feature type="region of interest" description="Disordered" evidence="1">
    <location>
        <begin position="542"/>
        <end position="604"/>
    </location>
</feature>
<feature type="transmembrane region" description="Helical" evidence="2">
    <location>
        <begin position="289"/>
        <end position="311"/>
    </location>
</feature>
<feature type="chain" id="PRO_5033052699" evidence="3">
    <location>
        <begin position="19"/>
        <end position="604"/>
    </location>
</feature>
<name>A0A812NC13_9DINO</name>
<feature type="transmembrane region" description="Helical" evidence="2">
    <location>
        <begin position="187"/>
        <end position="208"/>
    </location>
</feature>
<feature type="transmembrane region" description="Helical" evidence="2">
    <location>
        <begin position="111"/>
        <end position="134"/>
    </location>
</feature>
<evidence type="ECO:0000313" key="5">
    <source>
        <dbReference type="Proteomes" id="UP000601435"/>
    </source>
</evidence>
<feature type="transmembrane region" description="Helical" evidence="2">
    <location>
        <begin position="36"/>
        <end position="55"/>
    </location>
</feature>
<reference evidence="4" key="1">
    <citation type="submission" date="2021-02" db="EMBL/GenBank/DDBJ databases">
        <authorList>
            <person name="Dougan E. K."/>
            <person name="Rhodes N."/>
            <person name="Thang M."/>
            <person name="Chan C."/>
        </authorList>
    </citation>
    <scope>NUCLEOTIDE SEQUENCE</scope>
</reference>
<dbReference type="OrthoDB" id="412833at2759"/>
<dbReference type="EMBL" id="CAJNJA010013106">
    <property type="protein sequence ID" value="CAE7313145.1"/>
    <property type="molecule type" value="Genomic_DNA"/>
</dbReference>
<feature type="transmembrane region" description="Helical" evidence="2">
    <location>
        <begin position="510"/>
        <end position="530"/>
    </location>
</feature>
<keyword evidence="2" id="KW-1133">Transmembrane helix</keyword>